<proteinExistence type="predicted"/>
<feature type="compositionally biased region" description="Polar residues" evidence="1">
    <location>
        <begin position="26"/>
        <end position="35"/>
    </location>
</feature>
<reference evidence="3 4" key="1">
    <citation type="journal article" date="2021" name="Nat. Plants">
        <title>The Taxus genome provides insights into paclitaxel biosynthesis.</title>
        <authorList>
            <person name="Xiong X."/>
            <person name="Gou J."/>
            <person name="Liao Q."/>
            <person name="Li Y."/>
            <person name="Zhou Q."/>
            <person name="Bi G."/>
            <person name="Li C."/>
            <person name="Du R."/>
            <person name="Wang X."/>
            <person name="Sun T."/>
            <person name="Guo L."/>
            <person name="Liang H."/>
            <person name="Lu P."/>
            <person name="Wu Y."/>
            <person name="Zhang Z."/>
            <person name="Ro D.K."/>
            <person name="Shang Y."/>
            <person name="Huang S."/>
            <person name="Yan J."/>
        </authorList>
    </citation>
    <scope>NUCLEOTIDE SEQUENCE [LARGE SCALE GENOMIC DNA]</scope>
    <source>
        <strain evidence="3">Ta-2019</strain>
    </source>
</reference>
<gene>
    <name evidence="3" type="ORF">KI387_044089</name>
</gene>
<dbReference type="Proteomes" id="UP000824469">
    <property type="component" value="Unassembled WGS sequence"/>
</dbReference>
<evidence type="ECO:0000313" key="3">
    <source>
        <dbReference type="EMBL" id="KAH9299866.1"/>
    </source>
</evidence>
<evidence type="ECO:0000256" key="2">
    <source>
        <dbReference type="SAM" id="SignalP"/>
    </source>
</evidence>
<evidence type="ECO:0000313" key="4">
    <source>
        <dbReference type="Proteomes" id="UP000824469"/>
    </source>
</evidence>
<keyword evidence="4" id="KW-1185">Reference proteome</keyword>
<feature type="chain" id="PRO_5041362276" evidence="2">
    <location>
        <begin position="27"/>
        <end position="851"/>
    </location>
</feature>
<evidence type="ECO:0000256" key="1">
    <source>
        <dbReference type="SAM" id="MobiDB-lite"/>
    </source>
</evidence>
<comment type="caution">
    <text evidence="3">The sequence shown here is derived from an EMBL/GenBank/DDBJ whole genome shotgun (WGS) entry which is preliminary data.</text>
</comment>
<organism evidence="3 4">
    <name type="scientific">Taxus chinensis</name>
    <name type="common">Chinese yew</name>
    <name type="synonym">Taxus wallichiana var. chinensis</name>
    <dbReference type="NCBI Taxonomy" id="29808"/>
    <lineage>
        <taxon>Eukaryota</taxon>
        <taxon>Viridiplantae</taxon>
        <taxon>Streptophyta</taxon>
        <taxon>Embryophyta</taxon>
        <taxon>Tracheophyta</taxon>
        <taxon>Spermatophyta</taxon>
        <taxon>Pinopsida</taxon>
        <taxon>Pinidae</taxon>
        <taxon>Conifers II</taxon>
        <taxon>Cupressales</taxon>
        <taxon>Taxaceae</taxon>
        <taxon>Taxus</taxon>
    </lineage>
</organism>
<feature type="region of interest" description="Disordered" evidence="1">
    <location>
        <begin position="575"/>
        <end position="614"/>
    </location>
</feature>
<protein>
    <submittedName>
        <fullName evidence="3">Uncharacterized protein</fullName>
    </submittedName>
</protein>
<feature type="region of interest" description="Disordered" evidence="1">
    <location>
        <begin position="26"/>
        <end position="46"/>
    </location>
</feature>
<accession>A0AA38CI73</accession>
<dbReference type="AlphaFoldDB" id="A0AA38CI73"/>
<name>A0AA38CI73_TAXCH</name>
<sequence>MENLTANMALWRWASLLLLADQQLNSNPHMSTSSKRPTKSKGKAKLTEEEMKYKYQRVRMPESQAECDLDIRDSELGHIDMEDFWARTRRVTGSPWMDKLVGSGLHFAGGIPVSAVNNEFMMVVARCYNKDTRCVQNEKGEVIINLTARHFEIMLGIPHHRHFMAVSQEDCTKAWEDNEDQCMQLMNEVYLKNKKVVTRWPQVIHRSDFSEELSDTITFLSRVFGLSDAHYFHKWMLRYLETMNKNVPDQRFEWAEIISSTISEQLQQLTTTGRFYMNSYVVYVAASERDYPALSRCGVWPQVRIYEYYPELKLENNISQFTKINDAFFYGIVCLLRPNMTHGRMTKSIVAATEKWGALFTQFPTFTYLRAANFLGEPTKLPRYAGPKLILLELSRQLVTYHEKCLKRKKGGTPFPLTVGRYTCLSHHKAREMFAELELLNLKHNFPARPTFDPRNCLPREKLDPIHIPQIEDIYIDLYHEVELRRKDHSRLALAEIIQYGVAIVPKGYQTTDQEVDQVYLDTDGDNWLFAVIDRTKVPQTIEERVKETLRQTEHWCRMNGLIYLGVDFTTSPLGNAPVRPKHLPKVKGKDKEGESSTVQEGAPESPPSAAQEQIVTLASPEKEAAEGVSTGTSTQGVTTATTAEIPSIPSPSPPSPPRVTQVTIPLVVSSPPSSTVPPSSSSIFSSLAELSPTISSLISQLPSFPTSSSPAVSLPPMSTFSASLSMPPPSVSTHFPSSTAAAPSSTSCPTPISPAWISQHLSQQKRKVPITPMDFSVIQSKGAKKKKPITRFSQSASGERVMEIAYPDPSKGKKDLSLTDYTVTQVTMGTSSESLQGEALSAVDALCKKL</sequence>
<keyword evidence="2" id="KW-0732">Signal</keyword>
<dbReference type="EMBL" id="JAHRHJ020000010">
    <property type="protein sequence ID" value="KAH9299866.1"/>
    <property type="molecule type" value="Genomic_DNA"/>
</dbReference>
<feature type="signal peptide" evidence="2">
    <location>
        <begin position="1"/>
        <end position="26"/>
    </location>
</feature>